<organism evidence="2 3">
    <name type="scientific">Polymorphum gilvum (strain LMG 25793 / CGMCC 1.9160 / SL003B-26A1)</name>
    <dbReference type="NCBI Taxonomy" id="991905"/>
    <lineage>
        <taxon>Bacteria</taxon>
        <taxon>Pseudomonadati</taxon>
        <taxon>Pseudomonadota</taxon>
        <taxon>Alphaproteobacteria</taxon>
        <taxon>Rhodobacterales</taxon>
        <taxon>Paracoccaceae</taxon>
        <taxon>Polymorphum</taxon>
    </lineage>
</organism>
<dbReference type="EMBL" id="CP002568">
    <property type="protein sequence ID" value="ADZ72538.1"/>
    <property type="molecule type" value="Genomic_DNA"/>
</dbReference>
<keyword evidence="1" id="KW-0472">Membrane</keyword>
<evidence type="ECO:0000256" key="1">
    <source>
        <dbReference type="SAM" id="Phobius"/>
    </source>
</evidence>
<reference evidence="2 3" key="1">
    <citation type="journal article" date="2011" name="J. Bacteriol.">
        <title>Complete genome sequence of Polymorphum gilvum SL003B-26A1T, a crude oil-degrading bacterium from oil-polluted saline soil.</title>
        <authorList>
            <person name="Li S.G."/>
            <person name="Tang Y.Q."/>
            <person name="Nie Y."/>
            <person name="Cai M."/>
            <person name="Wu X.L."/>
        </authorList>
    </citation>
    <scope>NUCLEOTIDE SEQUENCE [LARGE SCALE GENOMIC DNA]</scope>
    <source>
        <strain evidence="3">LMG 25793 / CGMCC 1.9160 / SL003B-26A1</strain>
    </source>
</reference>
<dbReference type="STRING" id="991905.SL003B_4121"/>
<proteinExistence type="predicted"/>
<dbReference type="HOGENOM" id="CLU_194682_0_0_5"/>
<dbReference type="PATRIC" id="fig|991905.3.peg.4249"/>
<dbReference type="OrthoDB" id="7361160at2"/>
<dbReference type="RefSeq" id="WP_013654846.1">
    <property type="nucleotide sequence ID" value="NC_015259.1"/>
</dbReference>
<accession>F2J6Q5</accession>
<keyword evidence="3" id="KW-1185">Reference proteome</keyword>
<evidence type="ECO:0000313" key="3">
    <source>
        <dbReference type="Proteomes" id="UP000008130"/>
    </source>
</evidence>
<feature type="transmembrane region" description="Helical" evidence="1">
    <location>
        <begin position="40"/>
        <end position="61"/>
    </location>
</feature>
<protein>
    <submittedName>
        <fullName evidence="2">Uncharacterized protein</fullName>
    </submittedName>
</protein>
<name>F2J6Q5_POLGS</name>
<feature type="transmembrane region" description="Helical" evidence="1">
    <location>
        <begin position="12"/>
        <end position="34"/>
    </location>
</feature>
<dbReference type="Pfam" id="PF23858">
    <property type="entry name" value="DUF7220"/>
    <property type="match status" value="1"/>
</dbReference>
<dbReference type="eggNOG" id="ENOG5032TSV">
    <property type="taxonomic scope" value="Bacteria"/>
</dbReference>
<dbReference type="Proteomes" id="UP000008130">
    <property type="component" value="Chromosome"/>
</dbReference>
<keyword evidence="1" id="KW-0812">Transmembrane</keyword>
<sequence>MKQSRTMSMVEAAANVVVGYVLAIATQIAVFPWFGIEARLAEHLSIGLAFVGVSLARGYLLRRLFEAIRMRSLEKETAAPCGTAASGPS</sequence>
<keyword evidence="1" id="KW-1133">Transmembrane helix</keyword>
<dbReference type="AlphaFoldDB" id="F2J6Q5"/>
<dbReference type="InterPro" id="IPR055644">
    <property type="entry name" value="DUF7220"/>
</dbReference>
<gene>
    <name evidence="2" type="ordered locus">SL003B_4121</name>
</gene>
<dbReference type="KEGG" id="pgv:SL003B_4121"/>
<evidence type="ECO:0000313" key="2">
    <source>
        <dbReference type="EMBL" id="ADZ72538.1"/>
    </source>
</evidence>